<feature type="transmembrane region" description="Helical" evidence="1">
    <location>
        <begin position="124"/>
        <end position="143"/>
    </location>
</feature>
<keyword evidence="1" id="KW-0812">Transmembrane</keyword>
<organism evidence="3">
    <name type="scientific">Streptomyces rimosus</name>
    <dbReference type="NCBI Taxonomy" id="1927"/>
    <lineage>
        <taxon>Bacteria</taxon>
        <taxon>Bacillati</taxon>
        <taxon>Actinomycetota</taxon>
        <taxon>Actinomycetes</taxon>
        <taxon>Kitasatosporales</taxon>
        <taxon>Streptomycetaceae</taxon>
        <taxon>Streptomyces</taxon>
    </lineage>
</organism>
<feature type="transmembrane region" description="Helical" evidence="1">
    <location>
        <begin position="89"/>
        <end position="112"/>
    </location>
</feature>
<dbReference type="EMBL" id="MZ502218">
    <property type="protein sequence ID" value="QXV92104.1"/>
    <property type="molecule type" value="Genomic_DNA"/>
</dbReference>
<name>A0A8F7KWF6_STRRM</name>
<dbReference type="EMBL" id="MZ502219">
    <property type="protein sequence ID" value="QXV92373.1"/>
    <property type="molecule type" value="Genomic_DNA"/>
</dbReference>
<proteinExistence type="predicted"/>
<protein>
    <submittedName>
        <fullName evidence="3">Uncharacterized protein</fullName>
    </submittedName>
</protein>
<keyword evidence="1" id="KW-0472">Membrane</keyword>
<accession>A0A8F7KWF6</accession>
<dbReference type="AlphaFoldDB" id="A0A8F7KWF6"/>
<geneLocation type="plasmid" evidence="3">
    <name>pPZG101</name>
</geneLocation>
<evidence type="ECO:0000313" key="2">
    <source>
        <dbReference type="EMBL" id="QXV92104.1"/>
    </source>
</evidence>
<geneLocation type="plasmid" evidence="2">
    <name>unnamed</name>
</geneLocation>
<gene>
    <name evidence="2" type="ORF">M4018_083020</name>
    <name evidence="3" type="ORF">R6500_083020</name>
</gene>
<evidence type="ECO:0000313" key="3">
    <source>
        <dbReference type="EMBL" id="QXV92373.1"/>
    </source>
</evidence>
<dbReference type="GeneID" id="66860570"/>
<keyword evidence="3" id="KW-0614">Plasmid</keyword>
<evidence type="ECO:0000256" key="1">
    <source>
        <dbReference type="SAM" id="Phobius"/>
    </source>
</evidence>
<reference evidence="3" key="1">
    <citation type="submission" date="2021-06" db="EMBL/GenBank/DDBJ databases">
        <authorList>
            <person name="Tome M."/>
            <person name="Jakse J."/>
            <person name="Slemc L."/>
            <person name="Garcia A.R."/>
            <person name="Petkovic H."/>
        </authorList>
    </citation>
    <scope>NUCLEOTIDE SEQUENCE</scope>
    <source>
        <plasmid evidence="3">pPZG101</plasmid>
        <plasmid evidence="2">unnamed</plasmid>
    </source>
</reference>
<keyword evidence="1" id="KW-1133">Transmembrane helix</keyword>
<dbReference type="RefSeq" id="WP_003979049.1">
    <property type="nucleotide sequence ID" value="NZ_CP025552.1"/>
</dbReference>
<sequence>MNTEQYPVGQDVGLRIATLPDAVWQPAPSQPASPHPAPAVTLYPVPVPGAVQVQLPDGRLAWGRPVEHRLDPVPADAPRCEPVPALAKAVGVVAGSLTALALGGALALRIAAPALGDLVDLLDAIWKVVLTLAVILLGIGVVARRLLTRDHGTPDDGAAGGTDAGQTLVFAPQIDTGGTRLLGRGGDVNIQWGHGNHNKQ</sequence>